<evidence type="ECO:0000259" key="16">
    <source>
        <dbReference type="PROSITE" id="PS50013"/>
    </source>
</evidence>
<keyword evidence="7" id="KW-0378">Hydrolase</keyword>
<keyword evidence="10" id="KW-0805">Transcription regulation</keyword>
<dbReference type="InterPro" id="IPR001650">
    <property type="entry name" value="Helicase_C-like"/>
</dbReference>
<proteinExistence type="predicted"/>
<evidence type="ECO:0000256" key="2">
    <source>
        <dbReference type="ARBA" id="ARBA00022553"/>
    </source>
</evidence>
<dbReference type="CDD" id="cd15532">
    <property type="entry name" value="PHD2_CHD_II"/>
    <property type="match status" value="1"/>
</dbReference>
<feature type="compositionally biased region" description="Polar residues" evidence="15">
    <location>
        <begin position="1359"/>
        <end position="1369"/>
    </location>
</feature>
<dbReference type="SMART" id="SM00298">
    <property type="entry name" value="CHROMO"/>
    <property type="match status" value="2"/>
</dbReference>
<dbReference type="InterPro" id="IPR012958">
    <property type="entry name" value="CHD_N"/>
</dbReference>
<evidence type="ECO:0000256" key="1">
    <source>
        <dbReference type="ARBA" id="ARBA00004123"/>
    </source>
</evidence>
<sequence length="1418" mass="162647">MPRKEEQSVDQDLDQSSDHTLDGQQVRQEDEEVEEDCDDDNQDDEQQEDETEMEAEDDQQVGEDGINDSELTYGDDNDSNTIEMQSQSHKKNKKRKANGDKKKGKKKKKKKSSSADSPDESGFGLIDEPSAELDADYQTEAKKSRKGKSDRTQKSVEEICKEFDLEDVFYEYTEADYQNLTNYKLFSQHIRPLIAKTNPKIAMGKMVTLISAKWREFIASNPQKELAQIIDEETPKKSGKRPKIKSVPSIKIKIGGLNASKRKKHNTSDEEDSADEPNKSDVEFEAALEEADRATPPPKMDKKKSKNSKKLKKKKKTKTTASFPSGNENSENENGYETDHQDYCEVCQQGGEIILCDTCPRAYHLVCLEPELEEAPEGKWSCPHCEGEGVPDQEIEVPPETNNDHHMEFCRVCRDGGELLCCDSCPLAYHTYCLSPPLRTVPDGEWQCPRCAAEPLKGKVAKILTWRWTAIDDEPFIGEKLTNDDIPAAQPSTSKKPQPKPQREFFVKWHDMSYWHCSWISEVQLDVYHPSMYRNYCRKTDMDEPPPLDDGSCNEIVTPVTPVVPPSDDPPTEGEITAATGMKRLEKKKANRSDVNLEEKYYRYGIRPEWLNVQRVINHKTLRDGRIMYLVKWRDLPYDQCSWEFNDNSQLELEITELKKAVDGYWDLRSTMDTSMKKNSGGSKKGKGKKPKNEMRSEDYLERRSTPPPDKPTVDPKKKYEYQPHYIDATGMELHPYQLEGCNWLRYSWSHRTDTILADEMGLGKTIQTIVFLYSLFKEGHCKGPFLVSAPLSTIINWEREFEVWAPDFYVVTYIGDKDSRAVIREHELSFEEGAVRGGAKASRIRKDCPIKFHVLLTSYELNCIDAATLGSLEWQVLVVDEAHRLKNNQSKFFRILNSYKINYKLLLTGTPLQNNLEELFHLLNFLSSTSFHDMQGFLNEFAEIAKEEQVKKLHDLLGPHLLRRLKADVLKGIPAKSEFIVRVDLAPMQKKYYKYILTRNFEALNTKGGGHQVSLVNIMMDLKKCCNHPYLFPAAAQEAPKMPNGAYEGNGLVRSCGKLILLQNMMRKLFNEGHRVLIFSQMTRMLDILEDFLEFEGYKYERIDGGITGSLRQEAIDRFNTPGAPQFCFLLSTRAGGLGINLATADTVVIYDSDWNPHNDIQAFSRAHRIGQANKVMIYRFVTRASVEERITQVAKKKMMLTHLVVRPGLGSRSAAMSKQELDDILRFGTEELFKDEEKVTEESTIHYDDQAIDGLLDRTQEGIEQKELWANEYLSSFKVASYVTKDVDEDEPETEVLKQEVESADPAYWEKLLRHHYEQQQEDLARTLGKGKRVRKQVNYNDAMGGQEEHNWTENISDYNSDFSMPSGNEDDDDDFEDNKEEKGGRSRRRERGEKDRPLPPLLARVGGNIEEFKIF</sequence>
<dbReference type="InterPro" id="IPR000953">
    <property type="entry name" value="Chromo/chromo_shadow_dom"/>
</dbReference>
<feature type="domain" description="PHD-type" evidence="17">
    <location>
        <begin position="341"/>
        <end position="388"/>
    </location>
</feature>
<dbReference type="PROSITE" id="PS51192">
    <property type="entry name" value="HELICASE_ATP_BIND_1"/>
    <property type="match status" value="1"/>
</dbReference>
<evidence type="ECO:0000256" key="15">
    <source>
        <dbReference type="SAM" id="MobiDB-lite"/>
    </source>
</evidence>
<dbReference type="SUPFAM" id="SSF57903">
    <property type="entry name" value="FYVE/PHD zinc finger"/>
    <property type="match status" value="2"/>
</dbReference>
<evidence type="ECO:0000256" key="7">
    <source>
        <dbReference type="ARBA" id="ARBA00022801"/>
    </source>
</evidence>
<evidence type="ECO:0000256" key="6">
    <source>
        <dbReference type="ARBA" id="ARBA00022771"/>
    </source>
</evidence>
<dbReference type="GO" id="GO:0034728">
    <property type="term" value="P:nucleosome organization"/>
    <property type="evidence" value="ECO:0007669"/>
    <property type="project" value="UniProtKB-ARBA"/>
</dbReference>
<name>A0A7R9Q1E5_9ACAR</name>
<dbReference type="GO" id="GO:0016887">
    <property type="term" value="F:ATP hydrolysis activity"/>
    <property type="evidence" value="ECO:0007669"/>
    <property type="project" value="UniProtKB-ARBA"/>
</dbReference>
<feature type="compositionally biased region" description="Low complexity" evidence="15">
    <location>
        <begin position="319"/>
        <end position="329"/>
    </location>
</feature>
<dbReference type="GO" id="GO:0042393">
    <property type="term" value="F:histone binding"/>
    <property type="evidence" value="ECO:0007669"/>
    <property type="project" value="TreeGrafter"/>
</dbReference>
<keyword evidence="8" id="KW-0862">Zinc</keyword>
<dbReference type="InterPro" id="IPR016197">
    <property type="entry name" value="Chromo-like_dom_sf"/>
</dbReference>
<dbReference type="FunFam" id="3.40.50.300:FF:000015">
    <property type="entry name" value="chromodomain-helicase-DNA-binding protein 9 isoform X1"/>
    <property type="match status" value="1"/>
</dbReference>
<evidence type="ECO:0000313" key="20">
    <source>
        <dbReference type="EMBL" id="CAD7628028.1"/>
    </source>
</evidence>
<dbReference type="InterPro" id="IPR014001">
    <property type="entry name" value="Helicase_ATP-bd"/>
</dbReference>
<feature type="region of interest" description="Disordered" evidence="15">
    <location>
        <begin position="673"/>
        <end position="718"/>
    </location>
</feature>
<feature type="domain" description="PHD-type" evidence="17">
    <location>
        <begin position="407"/>
        <end position="454"/>
    </location>
</feature>
<keyword evidence="2" id="KW-0597">Phosphoprotein</keyword>
<dbReference type="Proteomes" id="UP000759131">
    <property type="component" value="Unassembled WGS sequence"/>
</dbReference>
<keyword evidence="21" id="KW-1185">Reference proteome</keyword>
<dbReference type="Gene3D" id="3.40.50.10810">
    <property type="entry name" value="Tandem AAA-ATPase domain"/>
    <property type="match status" value="1"/>
</dbReference>
<dbReference type="PROSITE" id="PS51194">
    <property type="entry name" value="HELICASE_CTER"/>
    <property type="match status" value="1"/>
</dbReference>
<keyword evidence="13" id="KW-0539">Nucleus</keyword>
<dbReference type="InterPro" id="IPR009463">
    <property type="entry name" value="DUF1087"/>
</dbReference>
<dbReference type="GO" id="GO:0000791">
    <property type="term" value="C:euchromatin"/>
    <property type="evidence" value="ECO:0007669"/>
    <property type="project" value="UniProtKB-ARBA"/>
</dbReference>
<evidence type="ECO:0000256" key="8">
    <source>
        <dbReference type="ARBA" id="ARBA00022833"/>
    </source>
</evidence>
<dbReference type="Pfam" id="PF00271">
    <property type="entry name" value="Helicase_C"/>
    <property type="match status" value="1"/>
</dbReference>
<dbReference type="SUPFAM" id="SSF54160">
    <property type="entry name" value="Chromo domain-like"/>
    <property type="match status" value="2"/>
</dbReference>
<dbReference type="InterPro" id="IPR019787">
    <property type="entry name" value="Znf_PHD-finger"/>
</dbReference>
<comment type="subcellular location">
    <subcellularLocation>
        <location evidence="1">Nucleus</location>
    </subcellularLocation>
</comment>
<dbReference type="GO" id="GO:0003677">
    <property type="term" value="F:DNA binding"/>
    <property type="evidence" value="ECO:0007669"/>
    <property type="project" value="UniProtKB-KW"/>
</dbReference>
<dbReference type="Pfam" id="PF00385">
    <property type="entry name" value="Chromo"/>
    <property type="match status" value="1"/>
</dbReference>
<evidence type="ECO:0000256" key="12">
    <source>
        <dbReference type="ARBA" id="ARBA00023163"/>
    </source>
</evidence>
<dbReference type="InterPro" id="IPR023780">
    <property type="entry name" value="Chromo_domain"/>
</dbReference>
<dbReference type="OrthoDB" id="5857104at2759"/>
<feature type="compositionally biased region" description="Basic residues" evidence="15">
    <location>
        <begin position="88"/>
        <end position="112"/>
    </location>
</feature>
<dbReference type="InterPro" id="IPR013083">
    <property type="entry name" value="Znf_RING/FYVE/PHD"/>
</dbReference>
<dbReference type="InterPro" id="IPR011011">
    <property type="entry name" value="Znf_FYVE_PHD"/>
</dbReference>
<keyword evidence="5" id="KW-0547">Nucleotide-binding</keyword>
<feature type="compositionally biased region" description="Acidic residues" evidence="15">
    <location>
        <begin position="1371"/>
        <end position="1381"/>
    </location>
</feature>
<dbReference type="EMBL" id="CAJPIZ010005294">
    <property type="protein sequence ID" value="CAG2108458.1"/>
    <property type="molecule type" value="Genomic_DNA"/>
</dbReference>
<evidence type="ECO:0000256" key="9">
    <source>
        <dbReference type="ARBA" id="ARBA00022840"/>
    </source>
</evidence>
<feature type="region of interest" description="Disordered" evidence="15">
    <location>
        <begin position="1"/>
        <end position="155"/>
    </location>
</feature>
<feature type="compositionally biased region" description="Basic and acidic residues" evidence="15">
    <location>
        <begin position="139"/>
        <end position="155"/>
    </location>
</feature>
<dbReference type="CDD" id="cd18793">
    <property type="entry name" value="SF2_C_SNF"/>
    <property type="match status" value="1"/>
</dbReference>
<evidence type="ECO:0000259" key="17">
    <source>
        <dbReference type="PROSITE" id="PS50016"/>
    </source>
</evidence>
<evidence type="ECO:0000256" key="3">
    <source>
        <dbReference type="ARBA" id="ARBA00022723"/>
    </source>
</evidence>
<evidence type="ECO:0000256" key="13">
    <source>
        <dbReference type="ARBA" id="ARBA00023242"/>
    </source>
</evidence>
<dbReference type="CDD" id="cd18667">
    <property type="entry name" value="CD1_tandem_CHD3-4_like"/>
    <property type="match status" value="1"/>
</dbReference>
<dbReference type="PANTHER" id="PTHR45623:SF17">
    <property type="entry name" value="CHROMODOMAIN-HELICASE-DNA-BINDING PROTEIN 3-RELATED"/>
    <property type="match status" value="1"/>
</dbReference>
<dbReference type="PANTHER" id="PTHR45623">
    <property type="entry name" value="CHROMODOMAIN-HELICASE-DNA-BINDING PROTEIN 3-RELATED-RELATED"/>
    <property type="match status" value="1"/>
</dbReference>
<evidence type="ECO:0000313" key="21">
    <source>
        <dbReference type="Proteomes" id="UP000759131"/>
    </source>
</evidence>
<dbReference type="GO" id="GO:0003682">
    <property type="term" value="F:chromatin binding"/>
    <property type="evidence" value="ECO:0007669"/>
    <property type="project" value="TreeGrafter"/>
</dbReference>
<evidence type="ECO:0000256" key="10">
    <source>
        <dbReference type="ARBA" id="ARBA00023015"/>
    </source>
</evidence>
<dbReference type="CDD" id="cd15531">
    <property type="entry name" value="PHD1_CHD_II"/>
    <property type="match status" value="1"/>
</dbReference>
<dbReference type="GO" id="GO:0005634">
    <property type="term" value="C:nucleus"/>
    <property type="evidence" value="ECO:0007669"/>
    <property type="project" value="UniProtKB-SubCell"/>
</dbReference>
<keyword evidence="9" id="KW-0067">ATP-binding</keyword>
<keyword evidence="11" id="KW-0238">DNA-binding</keyword>
<keyword evidence="12" id="KW-0804">Transcription</keyword>
<organism evidence="20">
    <name type="scientific">Medioppia subpectinata</name>
    <dbReference type="NCBI Taxonomy" id="1979941"/>
    <lineage>
        <taxon>Eukaryota</taxon>
        <taxon>Metazoa</taxon>
        <taxon>Ecdysozoa</taxon>
        <taxon>Arthropoda</taxon>
        <taxon>Chelicerata</taxon>
        <taxon>Arachnida</taxon>
        <taxon>Acari</taxon>
        <taxon>Acariformes</taxon>
        <taxon>Sarcoptiformes</taxon>
        <taxon>Oribatida</taxon>
        <taxon>Brachypylina</taxon>
        <taxon>Oppioidea</taxon>
        <taxon>Oppiidae</taxon>
        <taxon>Medioppia</taxon>
    </lineage>
</organism>
<dbReference type="SUPFAM" id="SSF52540">
    <property type="entry name" value="P-loop containing nucleoside triphosphate hydrolases"/>
    <property type="match status" value="2"/>
</dbReference>
<feature type="compositionally biased region" description="Acidic residues" evidence="15">
    <location>
        <begin position="29"/>
        <end position="78"/>
    </location>
</feature>
<dbReference type="FunFam" id="3.40.50.10810:FF:000001">
    <property type="entry name" value="chromodomain-helicase-DNA-binding protein 3 isoform X1"/>
    <property type="match status" value="1"/>
</dbReference>
<dbReference type="CDD" id="cd00084">
    <property type="entry name" value="HMG-box_SF"/>
    <property type="match status" value="1"/>
</dbReference>
<dbReference type="SMART" id="SM00490">
    <property type="entry name" value="HELICc"/>
    <property type="match status" value="1"/>
</dbReference>
<feature type="region of interest" description="Disordered" evidence="15">
    <location>
        <begin position="481"/>
        <end position="501"/>
    </location>
</feature>
<protein>
    <submittedName>
        <fullName evidence="20">Uncharacterized protein</fullName>
    </submittedName>
</protein>
<dbReference type="PROSITE" id="PS50013">
    <property type="entry name" value="CHROMO_2"/>
    <property type="match status" value="2"/>
</dbReference>
<dbReference type="Pfam" id="PF00176">
    <property type="entry name" value="SNF2-rel_dom"/>
    <property type="match status" value="1"/>
</dbReference>
<keyword evidence="6 14" id="KW-0863">Zinc-finger</keyword>
<dbReference type="EMBL" id="OC859869">
    <property type="protein sequence ID" value="CAD7628028.1"/>
    <property type="molecule type" value="Genomic_DNA"/>
</dbReference>
<feature type="compositionally biased region" description="Basic residues" evidence="15">
    <location>
        <begin position="301"/>
        <end position="318"/>
    </location>
</feature>
<dbReference type="SMART" id="SM01147">
    <property type="entry name" value="DUF1087"/>
    <property type="match status" value="1"/>
</dbReference>
<dbReference type="GO" id="GO:0005524">
    <property type="term" value="F:ATP binding"/>
    <property type="evidence" value="ECO:0007669"/>
    <property type="project" value="UniProtKB-KW"/>
</dbReference>
<dbReference type="PROSITE" id="PS01359">
    <property type="entry name" value="ZF_PHD_1"/>
    <property type="match status" value="1"/>
</dbReference>
<keyword evidence="4" id="KW-0677">Repeat</keyword>
<feature type="domain" description="Helicase ATP-binding" evidence="18">
    <location>
        <begin position="746"/>
        <end position="930"/>
    </location>
</feature>
<evidence type="ECO:0000259" key="18">
    <source>
        <dbReference type="PROSITE" id="PS51192"/>
    </source>
</evidence>
<dbReference type="InterPro" id="IPR049730">
    <property type="entry name" value="SNF2/RAD54-like_C"/>
</dbReference>
<feature type="domain" description="Helicase C-terminal" evidence="19">
    <location>
        <begin position="1062"/>
        <end position="1224"/>
    </location>
</feature>
<dbReference type="Gene3D" id="2.40.50.40">
    <property type="match status" value="2"/>
</dbReference>
<evidence type="ECO:0000256" key="5">
    <source>
        <dbReference type="ARBA" id="ARBA00022741"/>
    </source>
</evidence>
<dbReference type="InterPro" id="IPR027417">
    <property type="entry name" value="P-loop_NTPase"/>
</dbReference>
<dbReference type="Pfam" id="PF08073">
    <property type="entry name" value="CHDNT"/>
    <property type="match status" value="1"/>
</dbReference>
<dbReference type="InterPro" id="IPR038718">
    <property type="entry name" value="SNF2-like_sf"/>
</dbReference>
<dbReference type="InterPro" id="IPR000330">
    <property type="entry name" value="SNF2_N"/>
</dbReference>
<dbReference type="Gene3D" id="3.40.50.300">
    <property type="entry name" value="P-loop containing nucleotide triphosphate hydrolases"/>
    <property type="match status" value="1"/>
</dbReference>
<dbReference type="Pfam" id="PF06465">
    <property type="entry name" value="DUF1087"/>
    <property type="match status" value="1"/>
</dbReference>
<dbReference type="InterPro" id="IPR001965">
    <property type="entry name" value="Znf_PHD"/>
</dbReference>
<dbReference type="Pfam" id="PF00628">
    <property type="entry name" value="PHD"/>
    <property type="match status" value="2"/>
</dbReference>
<reference evidence="20" key="1">
    <citation type="submission" date="2020-11" db="EMBL/GenBank/DDBJ databases">
        <authorList>
            <person name="Tran Van P."/>
        </authorList>
    </citation>
    <scope>NUCLEOTIDE SEQUENCE</scope>
</reference>
<evidence type="ECO:0000256" key="4">
    <source>
        <dbReference type="ARBA" id="ARBA00022737"/>
    </source>
</evidence>
<feature type="region of interest" description="Disordered" evidence="15">
    <location>
        <begin position="1359"/>
        <end position="1405"/>
    </location>
</feature>
<dbReference type="GO" id="GO:0008270">
    <property type="term" value="F:zinc ion binding"/>
    <property type="evidence" value="ECO:0007669"/>
    <property type="project" value="UniProtKB-KW"/>
</dbReference>
<dbReference type="FunFam" id="3.30.40.10:FF:000001">
    <property type="entry name" value="chromodomain-helicase-DNA-binding protein 3 isoform X1"/>
    <property type="match status" value="1"/>
</dbReference>
<keyword evidence="3" id="KW-0479">Metal-binding</keyword>
<evidence type="ECO:0000259" key="19">
    <source>
        <dbReference type="PROSITE" id="PS51194"/>
    </source>
</evidence>
<dbReference type="Gene3D" id="3.30.40.10">
    <property type="entry name" value="Zinc/RING finger domain, C3HC4 (zinc finger)"/>
    <property type="match status" value="2"/>
</dbReference>
<feature type="region of interest" description="Disordered" evidence="15">
    <location>
        <begin position="255"/>
        <end position="335"/>
    </location>
</feature>
<feature type="domain" description="Chromo" evidence="16">
    <location>
        <begin position="611"/>
        <end position="677"/>
    </location>
</feature>
<evidence type="ECO:0000256" key="11">
    <source>
        <dbReference type="ARBA" id="ARBA00023125"/>
    </source>
</evidence>
<dbReference type="SMART" id="SM00249">
    <property type="entry name" value="PHD"/>
    <property type="match status" value="2"/>
</dbReference>
<feature type="compositionally biased region" description="Basic and acidic residues" evidence="15">
    <location>
        <begin position="691"/>
        <end position="705"/>
    </location>
</feature>
<dbReference type="SMART" id="SM00487">
    <property type="entry name" value="DEXDc"/>
    <property type="match status" value="1"/>
</dbReference>
<accession>A0A7R9Q1E5</accession>
<dbReference type="GO" id="GO:0140658">
    <property type="term" value="F:ATP-dependent chromatin remodeler activity"/>
    <property type="evidence" value="ECO:0007669"/>
    <property type="project" value="UniProtKB-ARBA"/>
</dbReference>
<dbReference type="PROSITE" id="PS50016">
    <property type="entry name" value="ZF_PHD_2"/>
    <property type="match status" value="2"/>
</dbReference>
<evidence type="ECO:0000256" key="14">
    <source>
        <dbReference type="PROSITE-ProRule" id="PRU00146"/>
    </source>
</evidence>
<dbReference type="InterPro" id="IPR019786">
    <property type="entry name" value="Zinc_finger_PHD-type_CS"/>
</dbReference>
<dbReference type="CDD" id="cd18662">
    <property type="entry name" value="CD2_tandem_CHD3-4_like"/>
    <property type="match status" value="1"/>
</dbReference>
<gene>
    <name evidence="20" type="ORF">OSB1V03_LOCUS8451</name>
</gene>
<feature type="domain" description="Chromo" evidence="16">
    <location>
        <begin position="476"/>
        <end position="548"/>
    </location>
</feature>
<feature type="compositionally biased region" description="Basic and acidic residues" evidence="15">
    <location>
        <begin position="1382"/>
        <end position="1400"/>
    </location>
</feature>